<reference evidence="1" key="1">
    <citation type="journal article" date="2015" name="Nature">
        <title>Complex archaea that bridge the gap between prokaryotes and eukaryotes.</title>
        <authorList>
            <person name="Spang A."/>
            <person name="Saw J.H."/>
            <person name="Jorgensen S.L."/>
            <person name="Zaremba-Niedzwiedzka K."/>
            <person name="Martijn J."/>
            <person name="Lind A.E."/>
            <person name="van Eijk R."/>
            <person name="Schleper C."/>
            <person name="Guy L."/>
            <person name="Ettema T.J."/>
        </authorList>
    </citation>
    <scope>NUCLEOTIDE SEQUENCE</scope>
</reference>
<organism evidence="1">
    <name type="scientific">marine sediment metagenome</name>
    <dbReference type="NCBI Taxonomy" id="412755"/>
    <lineage>
        <taxon>unclassified sequences</taxon>
        <taxon>metagenomes</taxon>
        <taxon>ecological metagenomes</taxon>
    </lineage>
</organism>
<accession>A0A0F9QTX8</accession>
<protein>
    <submittedName>
        <fullName evidence="1">Uncharacterized protein</fullName>
    </submittedName>
</protein>
<sequence length="216" mass="24295">MAAGDITDALVDKLQIRMENPEGDKFTDTMCIKALDYSHVTVAQLLRPEYLAEFQIADTAKTMSSFKLTIATLTNTPFNYNEGIIMVKDDNSGEYLQRVHPGRLRRYENTLLAAGATNKVYWMLAGSIRVSVGGSATDNISVYYIRIPSELSTDVDPLLNSFFHNIMLNFAEAQLWATNKSLERRKVKLEEAYAQIEILNSKYTVPLGIGVTDRNR</sequence>
<dbReference type="AlphaFoldDB" id="A0A0F9QTX8"/>
<dbReference type="EMBL" id="LAZR01004428">
    <property type="protein sequence ID" value="KKN08668.1"/>
    <property type="molecule type" value="Genomic_DNA"/>
</dbReference>
<name>A0A0F9QTX8_9ZZZZ</name>
<gene>
    <name evidence="1" type="ORF">LCGC14_1054380</name>
</gene>
<comment type="caution">
    <text evidence="1">The sequence shown here is derived from an EMBL/GenBank/DDBJ whole genome shotgun (WGS) entry which is preliminary data.</text>
</comment>
<proteinExistence type="predicted"/>
<evidence type="ECO:0000313" key="1">
    <source>
        <dbReference type="EMBL" id="KKN08668.1"/>
    </source>
</evidence>